<reference evidence="2 3" key="1">
    <citation type="submission" date="2024-01" db="EMBL/GenBank/DDBJ databases">
        <title>The complete chloroplast genome sequence of Lithospermum erythrorhizon: insights into the phylogenetic relationship among Boraginaceae species and the maternal lineages of purple gromwells.</title>
        <authorList>
            <person name="Okada T."/>
            <person name="Watanabe K."/>
        </authorList>
    </citation>
    <scope>NUCLEOTIDE SEQUENCE [LARGE SCALE GENOMIC DNA]</scope>
</reference>
<comment type="caution">
    <text evidence="2">The sequence shown here is derived from an EMBL/GenBank/DDBJ whole genome shotgun (WGS) entry which is preliminary data.</text>
</comment>
<sequence length="115" mass="13136">MMHARRCENERALQLLVKELGEENEKLKEAVVAASKEKKEATAQAMAKICKPDALYAWFTRHTRTQIPPWWQIMRTSSRDTQEWFAPLSFDAPLTFEAEGEEEKAGLTDANPPTS</sequence>
<gene>
    <name evidence="2" type="ORF">LIER_10096</name>
</gene>
<dbReference type="Proteomes" id="UP001454036">
    <property type="component" value="Unassembled WGS sequence"/>
</dbReference>
<accession>A0AAV3PK35</accession>
<keyword evidence="3" id="KW-1185">Reference proteome</keyword>
<name>A0AAV3PK35_LITER</name>
<evidence type="ECO:0000313" key="2">
    <source>
        <dbReference type="EMBL" id="GAA0151361.1"/>
    </source>
</evidence>
<evidence type="ECO:0000313" key="3">
    <source>
        <dbReference type="Proteomes" id="UP001454036"/>
    </source>
</evidence>
<protein>
    <submittedName>
        <fullName evidence="2">Uncharacterized protein</fullName>
    </submittedName>
</protein>
<evidence type="ECO:0000256" key="1">
    <source>
        <dbReference type="SAM" id="Coils"/>
    </source>
</evidence>
<feature type="coiled-coil region" evidence="1">
    <location>
        <begin position="10"/>
        <end position="44"/>
    </location>
</feature>
<dbReference type="EMBL" id="BAABME010001770">
    <property type="protein sequence ID" value="GAA0151361.1"/>
    <property type="molecule type" value="Genomic_DNA"/>
</dbReference>
<organism evidence="2 3">
    <name type="scientific">Lithospermum erythrorhizon</name>
    <name type="common">Purple gromwell</name>
    <name type="synonym">Lithospermum officinale var. erythrorhizon</name>
    <dbReference type="NCBI Taxonomy" id="34254"/>
    <lineage>
        <taxon>Eukaryota</taxon>
        <taxon>Viridiplantae</taxon>
        <taxon>Streptophyta</taxon>
        <taxon>Embryophyta</taxon>
        <taxon>Tracheophyta</taxon>
        <taxon>Spermatophyta</taxon>
        <taxon>Magnoliopsida</taxon>
        <taxon>eudicotyledons</taxon>
        <taxon>Gunneridae</taxon>
        <taxon>Pentapetalae</taxon>
        <taxon>asterids</taxon>
        <taxon>lamiids</taxon>
        <taxon>Boraginales</taxon>
        <taxon>Boraginaceae</taxon>
        <taxon>Boraginoideae</taxon>
        <taxon>Lithospermeae</taxon>
        <taxon>Lithospermum</taxon>
    </lineage>
</organism>
<proteinExistence type="predicted"/>
<keyword evidence="1" id="KW-0175">Coiled coil</keyword>
<dbReference type="AlphaFoldDB" id="A0AAV3PK35"/>